<protein>
    <submittedName>
        <fullName evidence="7">ABC-type Na+ efflux pump, permease component</fullName>
    </submittedName>
</protein>
<sequence length="372" mass="43141">MKLLPFELKKILFSKKFLYLTIGIIVAVALLLVRNIIFQSYIQEEERQEVDDLLDISYENSEMHQAIMKDNPDDEDEKEKLLINSSLVNMLYDLRSMIGGENWENRLALKNEYLNRVIEYKEAEGEHPLTFREINHQLALNQKLIDENIPPENETYSIALPNFMKQIVDLFIYFGAIIIVLLLIGEIMSSEFENRSVNLLFTQPLKRTHIITSKFFGSIILYMLTTAIMLASVFLIGTIFGEKGTFDYPLIMERNHEIQFMSISEYIILGITVISVTILLIISLCLLYSLLFKNTLPTLFAVLATLLAGYALTAFITWNPLAWFNPFQYLLPEEIILFQNDSVWWQGIFIILALTILFYFIARQKVKTSKVD</sequence>
<organism evidence="7 8">
    <name type="scientific">Ornithinibacillus halophilus</name>
    <dbReference type="NCBI Taxonomy" id="930117"/>
    <lineage>
        <taxon>Bacteria</taxon>
        <taxon>Bacillati</taxon>
        <taxon>Bacillota</taxon>
        <taxon>Bacilli</taxon>
        <taxon>Bacillales</taxon>
        <taxon>Bacillaceae</taxon>
        <taxon>Ornithinibacillus</taxon>
    </lineage>
</organism>
<dbReference type="GO" id="GO:0005886">
    <property type="term" value="C:plasma membrane"/>
    <property type="evidence" value="ECO:0007669"/>
    <property type="project" value="UniProtKB-SubCell"/>
</dbReference>
<dbReference type="InterPro" id="IPR013525">
    <property type="entry name" value="ABC2_TM"/>
</dbReference>
<dbReference type="STRING" id="930117.SAMN05216225_100325"/>
<evidence type="ECO:0000259" key="6">
    <source>
        <dbReference type="Pfam" id="PF12698"/>
    </source>
</evidence>
<proteinExistence type="predicted"/>
<feature type="transmembrane region" description="Helical" evidence="5">
    <location>
        <begin position="299"/>
        <end position="323"/>
    </location>
</feature>
<evidence type="ECO:0000256" key="5">
    <source>
        <dbReference type="SAM" id="Phobius"/>
    </source>
</evidence>
<feature type="transmembrane region" description="Helical" evidence="5">
    <location>
        <begin position="17"/>
        <end position="37"/>
    </location>
</feature>
<reference evidence="7 8" key="1">
    <citation type="submission" date="2016-11" db="EMBL/GenBank/DDBJ databases">
        <authorList>
            <person name="Jaros S."/>
            <person name="Januszkiewicz K."/>
            <person name="Wedrychowicz H."/>
        </authorList>
    </citation>
    <scope>NUCLEOTIDE SEQUENCE [LARGE SCALE GENOMIC DNA]</scope>
    <source>
        <strain evidence="7 8">IBRC-M 10683</strain>
    </source>
</reference>
<evidence type="ECO:0000313" key="7">
    <source>
        <dbReference type="EMBL" id="SHF71098.1"/>
    </source>
</evidence>
<evidence type="ECO:0000256" key="2">
    <source>
        <dbReference type="ARBA" id="ARBA00022692"/>
    </source>
</evidence>
<keyword evidence="4 5" id="KW-0472">Membrane</keyword>
<dbReference type="Pfam" id="PF12698">
    <property type="entry name" value="ABC2_membrane_3"/>
    <property type="match status" value="1"/>
</dbReference>
<dbReference type="AlphaFoldDB" id="A0A1M5DVM9"/>
<keyword evidence="3 5" id="KW-1133">Transmembrane helix</keyword>
<dbReference type="EMBL" id="FQVW01000003">
    <property type="protein sequence ID" value="SHF71098.1"/>
    <property type="molecule type" value="Genomic_DNA"/>
</dbReference>
<evidence type="ECO:0000313" key="8">
    <source>
        <dbReference type="Proteomes" id="UP000183988"/>
    </source>
</evidence>
<name>A0A1M5DVM9_9BACI</name>
<gene>
    <name evidence="7" type="ORF">SAMN05216225_100325</name>
</gene>
<dbReference type="PANTHER" id="PTHR37305:SF1">
    <property type="entry name" value="MEMBRANE PROTEIN"/>
    <property type="match status" value="1"/>
</dbReference>
<feature type="transmembrane region" description="Helical" evidence="5">
    <location>
        <begin position="170"/>
        <end position="188"/>
    </location>
</feature>
<accession>A0A1M5DVM9</accession>
<evidence type="ECO:0000256" key="4">
    <source>
        <dbReference type="ARBA" id="ARBA00023136"/>
    </source>
</evidence>
<keyword evidence="8" id="KW-1185">Reference proteome</keyword>
<comment type="subcellular location">
    <subcellularLocation>
        <location evidence="1">Membrane</location>
        <topology evidence="1">Multi-pass membrane protein</topology>
    </subcellularLocation>
</comment>
<dbReference type="PANTHER" id="PTHR37305">
    <property type="entry name" value="INTEGRAL MEMBRANE PROTEIN-RELATED"/>
    <property type="match status" value="1"/>
</dbReference>
<dbReference type="RefSeq" id="WP_072888012.1">
    <property type="nucleotide sequence ID" value="NZ_FQVW01000003.1"/>
</dbReference>
<feature type="domain" description="ABC-2 type transporter transmembrane" evidence="6">
    <location>
        <begin position="141"/>
        <end position="361"/>
    </location>
</feature>
<dbReference type="OrthoDB" id="2963308at2"/>
<dbReference type="GO" id="GO:0140359">
    <property type="term" value="F:ABC-type transporter activity"/>
    <property type="evidence" value="ECO:0007669"/>
    <property type="project" value="InterPro"/>
</dbReference>
<feature type="transmembrane region" description="Helical" evidence="5">
    <location>
        <begin position="343"/>
        <end position="362"/>
    </location>
</feature>
<evidence type="ECO:0000256" key="3">
    <source>
        <dbReference type="ARBA" id="ARBA00022989"/>
    </source>
</evidence>
<dbReference type="Proteomes" id="UP000183988">
    <property type="component" value="Unassembled WGS sequence"/>
</dbReference>
<evidence type="ECO:0000256" key="1">
    <source>
        <dbReference type="ARBA" id="ARBA00004141"/>
    </source>
</evidence>
<feature type="transmembrane region" description="Helical" evidence="5">
    <location>
        <begin position="215"/>
        <end position="240"/>
    </location>
</feature>
<feature type="transmembrane region" description="Helical" evidence="5">
    <location>
        <begin position="266"/>
        <end position="292"/>
    </location>
</feature>
<keyword evidence="2 5" id="KW-0812">Transmembrane</keyword>